<keyword evidence="6 9" id="KW-1133">Transmembrane helix</keyword>
<keyword evidence="3 9" id="KW-0812">Transmembrane</keyword>
<dbReference type="InterPro" id="IPR032675">
    <property type="entry name" value="LRR_dom_sf"/>
</dbReference>
<accession>A0AA38U765</accession>
<feature type="region of interest" description="Disordered" evidence="8">
    <location>
        <begin position="266"/>
        <end position="295"/>
    </location>
</feature>
<dbReference type="SUPFAM" id="SSF56112">
    <property type="entry name" value="Protein kinase-like (PK-like)"/>
    <property type="match status" value="1"/>
</dbReference>
<dbReference type="InterPro" id="IPR046959">
    <property type="entry name" value="PRK1-6/SRF4-like"/>
</dbReference>
<reference evidence="11" key="1">
    <citation type="submission" date="2023-03" db="EMBL/GenBank/DDBJ databases">
        <title>Chromosome-scale reference genome and RAD-based genetic map of yellow starthistle (Centaurea solstitialis) reveal putative structural variation and QTLs associated with invader traits.</title>
        <authorList>
            <person name="Reatini B."/>
            <person name="Cang F.A."/>
            <person name="Jiang Q."/>
            <person name="Mckibben M.T.W."/>
            <person name="Barker M.S."/>
            <person name="Rieseberg L.H."/>
            <person name="Dlugosch K.M."/>
        </authorList>
    </citation>
    <scope>NUCLEOTIDE SEQUENCE</scope>
    <source>
        <strain evidence="11">CAN-66</strain>
        <tissue evidence="11">Leaf</tissue>
    </source>
</reference>
<proteinExistence type="predicted"/>
<comment type="caution">
    <text evidence="11">The sequence shown here is derived from an EMBL/GenBank/DDBJ whole genome shotgun (WGS) entry which is preliminary data.</text>
</comment>
<dbReference type="Pfam" id="PF00069">
    <property type="entry name" value="Pkinase"/>
    <property type="match status" value="1"/>
</dbReference>
<dbReference type="InterPro" id="IPR011009">
    <property type="entry name" value="Kinase-like_dom_sf"/>
</dbReference>
<organism evidence="11 12">
    <name type="scientific">Centaurea solstitialis</name>
    <name type="common">yellow star-thistle</name>
    <dbReference type="NCBI Taxonomy" id="347529"/>
    <lineage>
        <taxon>Eukaryota</taxon>
        <taxon>Viridiplantae</taxon>
        <taxon>Streptophyta</taxon>
        <taxon>Embryophyta</taxon>
        <taxon>Tracheophyta</taxon>
        <taxon>Spermatophyta</taxon>
        <taxon>Magnoliopsida</taxon>
        <taxon>eudicotyledons</taxon>
        <taxon>Gunneridae</taxon>
        <taxon>Pentapetalae</taxon>
        <taxon>asterids</taxon>
        <taxon>campanulids</taxon>
        <taxon>Asterales</taxon>
        <taxon>Asteraceae</taxon>
        <taxon>Carduoideae</taxon>
        <taxon>Cardueae</taxon>
        <taxon>Centaureinae</taxon>
        <taxon>Centaurea</taxon>
    </lineage>
</organism>
<evidence type="ECO:0000256" key="1">
    <source>
        <dbReference type="ARBA" id="ARBA00004370"/>
    </source>
</evidence>
<dbReference type="EMBL" id="JARYMX010000001">
    <property type="protein sequence ID" value="KAJ9568451.1"/>
    <property type="molecule type" value="Genomic_DNA"/>
</dbReference>
<evidence type="ECO:0000256" key="4">
    <source>
        <dbReference type="ARBA" id="ARBA00022729"/>
    </source>
</evidence>
<dbReference type="Gene3D" id="1.10.510.10">
    <property type="entry name" value="Transferase(Phosphotransferase) domain 1"/>
    <property type="match status" value="1"/>
</dbReference>
<dbReference type="Pfam" id="PF08263">
    <property type="entry name" value="LRRNT_2"/>
    <property type="match status" value="1"/>
</dbReference>
<dbReference type="GO" id="GO:0004672">
    <property type="term" value="F:protein kinase activity"/>
    <property type="evidence" value="ECO:0007669"/>
    <property type="project" value="InterPro"/>
</dbReference>
<feature type="compositionally biased region" description="Low complexity" evidence="8">
    <location>
        <begin position="274"/>
        <end position="283"/>
    </location>
</feature>
<keyword evidence="5" id="KW-0677">Repeat</keyword>
<dbReference type="AlphaFoldDB" id="A0AA38U765"/>
<dbReference type="Gene3D" id="3.30.200.20">
    <property type="entry name" value="Phosphorylase Kinase, domain 1"/>
    <property type="match status" value="1"/>
</dbReference>
<dbReference type="PROSITE" id="PS51450">
    <property type="entry name" value="LRR"/>
    <property type="match status" value="1"/>
</dbReference>
<evidence type="ECO:0000256" key="9">
    <source>
        <dbReference type="SAM" id="Phobius"/>
    </source>
</evidence>
<evidence type="ECO:0000259" key="10">
    <source>
        <dbReference type="PROSITE" id="PS50011"/>
    </source>
</evidence>
<evidence type="ECO:0000256" key="3">
    <source>
        <dbReference type="ARBA" id="ARBA00022692"/>
    </source>
</evidence>
<evidence type="ECO:0000256" key="8">
    <source>
        <dbReference type="SAM" id="MobiDB-lite"/>
    </source>
</evidence>
<dbReference type="FunFam" id="3.80.10.10:FF:000400">
    <property type="entry name" value="Nuclear pore complex protein NUP107"/>
    <property type="match status" value="1"/>
</dbReference>
<dbReference type="PROSITE" id="PS50011">
    <property type="entry name" value="PROTEIN_KINASE_DOM"/>
    <property type="match status" value="1"/>
</dbReference>
<evidence type="ECO:0000256" key="6">
    <source>
        <dbReference type="ARBA" id="ARBA00022989"/>
    </source>
</evidence>
<keyword evidence="4" id="KW-0732">Signal</keyword>
<evidence type="ECO:0000313" key="12">
    <source>
        <dbReference type="Proteomes" id="UP001172457"/>
    </source>
</evidence>
<protein>
    <recommendedName>
        <fullName evidence="10">Protein kinase domain-containing protein</fullName>
    </recommendedName>
</protein>
<evidence type="ECO:0000256" key="5">
    <source>
        <dbReference type="ARBA" id="ARBA00022737"/>
    </source>
</evidence>
<evidence type="ECO:0000256" key="7">
    <source>
        <dbReference type="ARBA" id="ARBA00023136"/>
    </source>
</evidence>
<dbReference type="GO" id="GO:0005524">
    <property type="term" value="F:ATP binding"/>
    <property type="evidence" value="ECO:0007669"/>
    <property type="project" value="InterPro"/>
</dbReference>
<keyword evidence="12" id="KW-1185">Reference proteome</keyword>
<dbReference type="InterPro" id="IPR001611">
    <property type="entry name" value="Leu-rich_rpt"/>
</dbReference>
<comment type="subcellular location">
    <subcellularLocation>
        <location evidence="1">Membrane</location>
    </subcellularLocation>
</comment>
<dbReference type="Pfam" id="PF00560">
    <property type="entry name" value="LRR_1"/>
    <property type="match status" value="3"/>
</dbReference>
<sequence>MPIVITKSAMVNDAEALLKIKQSLNNSQFLDSWKNGTQPCDEVVRWVGVVCGKGIVTTLRLRSMQLSGDIDTSALAQLQGLRVLNLVNNSFSGPIPEFNKLGALKAIYVSNNNFSGEIPSGFFTKMVSLKKVWFDKNNFTGPIPSSLAQLPRLLELCLDSNNFWGLIPSIGQQSLETLNLSSNNLSGDIPSSLSRVVRNPPPPLEEPPQKSLKIAYALMALSGFLLVSMIVAIYLIVQKRKREESDEMGMGERDFGGNTIGLRISSIGRKEESGQSSGSGVEKSTGRKSPKKGKGFGDLTVLNNINPGFGLSDLMRAGAEVLGNGSVGSSYKAKLSSGLILVVKRLKEMNKMDADEFRAEMTRLGGLKHPNVLAPLACHYQKEEKLVIYEHIPKGSLLYILHGDRGESHANLNWPTRLKIIHGIALGMSYIHTKLAALALPHGNLKSSNVLLSPDNEPLVVDYGLISIIDGNHAASVLMGYQAPEAIESRSISPKCDVYSLGIVILEILTGKFPSQYHKNNKGGTDVVQWVRSAIQERREAELLDPGISANRHCIGEMLKLLHVGANCTESNPNKRLDIREAVRRIEEILVEGRSVDDSRYEISQDG</sequence>
<dbReference type="SUPFAM" id="SSF52058">
    <property type="entry name" value="L domain-like"/>
    <property type="match status" value="1"/>
</dbReference>
<feature type="domain" description="Protein kinase" evidence="10">
    <location>
        <begin position="316"/>
        <end position="590"/>
    </location>
</feature>
<keyword evidence="7 9" id="KW-0472">Membrane</keyword>
<dbReference type="GO" id="GO:0016020">
    <property type="term" value="C:membrane"/>
    <property type="evidence" value="ECO:0007669"/>
    <property type="project" value="UniProtKB-SubCell"/>
</dbReference>
<evidence type="ECO:0000256" key="2">
    <source>
        <dbReference type="ARBA" id="ARBA00022614"/>
    </source>
</evidence>
<name>A0AA38U765_9ASTR</name>
<evidence type="ECO:0000313" key="11">
    <source>
        <dbReference type="EMBL" id="KAJ9568451.1"/>
    </source>
</evidence>
<dbReference type="InterPro" id="IPR013210">
    <property type="entry name" value="LRR_N_plant-typ"/>
</dbReference>
<keyword evidence="2" id="KW-0433">Leucine-rich repeat</keyword>
<dbReference type="Gene3D" id="3.80.10.10">
    <property type="entry name" value="Ribonuclease Inhibitor"/>
    <property type="match status" value="2"/>
</dbReference>
<dbReference type="PANTHER" id="PTHR48007">
    <property type="entry name" value="LEUCINE-RICH REPEAT RECEPTOR-LIKE PROTEIN KINASE PXC1"/>
    <property type="match status" value="1"/>
</dbReference>
<feature type="transmembrane region" description="Helical" evidence="9">
    <location>
        <begin position="214"/>
        <end position="237"/>
    </location>
</feature>
<gene>
    <name evidence="11" type="ORF">OSB04_004417</name>
</gene>
<dbReference type="PANTHER" id="PTHR48007:SF38">
    <property type="entry name" value="LEUCINE-RICH REPEAT PROTEIN KINASE FAMILY PROTEIN"/>
    <property type="match status" value="1"/>
</dbReference>
<dbReference type="InterPro" id="IPR000719">
    <property type="entry name" value="Prot_kinase_dom"/>
</dbReference>
<dbReference type="Proteomes" id="UP001172457">
    <property type="component" value="Chromosome 1"/>
</dbReference>